<evidence type="ECO:0000313" key="2">
    <source>
        <dbReference type="EMBL" id="OGF27974.1"/>
    </source>
</evidence>
<protein>
    <recommendedName>
        <fullName evidence="1">Glycosyltransferase 2-like domain-containing protein</fullName>
    </recommendedName>
</protein>
<proteinExistence type="predicted"/>
<comment type="caution">
    <text evidence="2">The sequence shown here is derived from an EMBL/GenBank/DDBJ whole genome shotgun (WGS) entry which is preliminary data.</text>
</comment>
<sequence length="231" mass="27399">MISIVIPVYNQADKLVECLDSIKNQTYQNYEVVVIDDRSTDHLAPVLRKYKNELGLKFDYWYNQARHWAPYARNKGFKKTKGEFVMFCDADAILAPDALEIMLKTLKEHPEASYAYPSHKYGRKLFRLWPFDADKLKKMPYIHTTTLIRREHFPKAGWDENIRKLNDWDFYLSMLSEGHTGFWIDRVLFTIRPGGVYSNWLPSVFYKLFPFLPNVRKYNNALAIVKKKHHL</sequence>
<accession>A0A1F5SMR4</accession>
<evidence type="ECO:0000313" key="3">
    <source>
        <dbReference type="Proteomes" id="UP000178367"/>
    </source>
</evidence>
<evidence type="ECO:0000259" key="1">
    <source>
        <dbReference type="Pfam" id="PF00535"/>
    </source>
</evidence>
<name>A0A1F5SMR4_9BACT</name>
<dbReference type="SUPFAM" id="SSF53448">
    <property type="entry name" value="Nucleotide-diphospho-sugar transferases"/>
    <property type="match status" value="1"/>
</dbReference>
<reference evidence="2 3" key="1">
    <citation type="journal article" date="2016" name="Nat. Commun.">
        <title>Thousands of microbial genomes shed light on interconnected biogeochemical processes in an aquifer system.</title>
        <authorList>
            <person name="Anantharaman K."/>
            <person name="Brown C.T."/>
            <person name="Hug L.A."/>
            <person name="Sharon I."/>
            <person name="Castelle C.J."/>
            <person name="Probst A.J."/>
            <person name="Thomas B.C."/>
            <person name="Singh A."/>
            <person name="Wilkins M.J."/>
            <person name="Karaoz U."/>
            <person name="Brodie E.L."/>
            <person name="Williams K.H."/>
            <person name="Hubbard S.S."/>
            <person name="Banfield J.F."/>
        </authorList>
    </citation>
    <scope>NUCLEOTIDE SEQUENCE [LARGE SCALE GENOMIC DNA]</scope>
</reference>
<gene>
    <name evidence="2" type="ORF">A2227_05200</name>
</gene>
<dbReference type="InterPro" id="IPR029044">
    <property type="entry name" value="Nucleotide-diphossugar_trans"/>
</dbReference>
<dbReference type="InterPro" id="IPR001173">
    <property type="entry name" value="Glyco_trans_2-like"/>
</dbReference>
<dbReference type="InterPro" id="IPR050834">
    <property type="entry name" value="Glycosyltransf_2"/>
</dbReference>
<dbReference type="Proteomes" id="UP000178367">
    <property type="component" value="Unassembled WGS sequence"/>
</dbReference>
<feature type="domain" description="Glycosyltransferase 2-like" evidence="1">
    <location>
        <begin position="3"/>
        <end position="133"/>
    </location>
</feature>
<dbReference type="STRING" id="1797994.A2227_05200"/>
<organism evidence="2 3">
    <name type="scientific">Candidatus Falkowbacteria bacterium RIFOXYA2_FULL_47_19</name>
    <dbReference type="NCBI Taxonomy" id="1797994"/>
    <lineage>
        <taxon>Bacteria</taxon>
        <taxon>Candidatus Falkowiibacteriota</taxon>
    </lineage>
</organism>
<dbReference type="Pfam" id="PF00535">
    <property type="entry name" value="Glycos_transf_2"/>
    <property type="match status" value="1"/>
</dbReference>
<dbReference type="PANTHER" id="PTHR43685">
    <property type="entry name" value="GLYCOSYLTRANSFERASE"/>
    <property type="match status" value="1"/>
</dbReference>
<dbReference type="PANTHER" id="PTHR43685:SF2">
    <property type="entry name" value="GLYCOSYLTRANSFERASE 2-LIKE DOMAIN-CONTAINING PROTEIN"/>
    <property type="match status" value="1"/>
</dbReference>
<dbReference type="AlphaFoldDB" id="A0A1F5SMR4"/>
<dbReference type="Gene3D" id="3.90.550.10">
    <property type="entry name" value="Spore Coat Polysaccharide Biosynthesis Protein SpsA, Chain A"/>
    <property type="match status" value="1"/>
</dbReference>
<dbReference type="EMBL" id="MFGB01000005">
    <property type="protein sequence ID" value="OGF27974.1"/>
    <property type="molecule type" value="Genomic_DNA"/>
</dbReference>